<evidence type="ECO:0000313" key="1">
    <source>
        <dbReference type="EMBL" id="ESZ99463.1"/>
    </source>
</evidence>
<sequence length="94" mass="10609">MLISRHSRSDSYHTCYVLAGLSSAQHKWHFNTSAPETESNGTLVSPYQWTAEHYVETTPIYDEQDKVGTLHPVFVIPEGVAEETRAYFASKGTF</sequence>
<comment type="caution">
    <text evidence="1">The sequence shown here is derived from an EMBL/GenBank/DDBJ whole genome shotgun (WGS) entry which is preliminary data.</text>
</comment>
<gene>
    <name evidence="1" type="ORF">SBOR_0225</name>
</gene>
<dbReference type="STRING" id="1432307.W9CTJ6"/>
<name>W9CTJ6_SCLBF</name>
<reference evidence="1 2" key="1">
    <citation type="journal article" date="2014" name="Genome Announc.">
        <title>Draft genome sequence of Sclerotinia borealis, a psychrophilic plant pathogenic fungus.</title>
        <authorList>
            <person name="Mardanov A.V."/>
            <person name="Beletsky A.V."/>
            <person name="Kadnikov V.V."/>
            <person name="Ignatov A.N."/>
            <person name="Ravin N.V."/>
        </authorList>
    </citation>
    <scope>NUCLEOTIDE SEQUENCE [LARGE SCALE GENOMIC DNA]</scope>
    <source>
        <strain evidence="2">F-4157</strain>
    </source>
</reference>
<organism evidence="1 2">
    <name type="scientific">Sclerotinia borealis (strain F-4128)</name>
    <dbReference type="NCBI Taxonomy" id="1432307"/>
    <lineage>
        <taxon>Eukaryota</taxon>
        <taxon>Fungi</taxon>
        <taxon>Dikarya</taxon>
        <taxon>Ascomycota</taxon>
        <taxon>Pezizomycotina</taxon>
        <taxon>Leotiomycetes</taxon>
        <taxon>Helotiales</taxon>
        <taxon>Sclerotiniaceae</taxon>
        <taxon>Sclerotinia</taxon>
    </lineage>
</organism>
<protein>
    <submittedName>
        <fullName evidence="1">Uncharacterized protein</fullName>
    </submittedName>
</protein>
<proteinExistence type="predicted"/>
<dbReference type="AlphaFoldDB" id="W9CTJ6"/>
<dbReference type="InterPro" id="IPR008930">
    <property type="entry name" value="Terpenoid_cyclase/PrenylTrfase"/>
</dbReference>
<accession>W9CTJ6</accession>
<dbReference type="OrthoDB" id="10261146at2759"/>
<dbReference type="HOGENOM" id="CLU_2387440_0_0_1"/>
<dbReference type="SUPFAM" id="SSF48239">
    <property type="entry name" value="Terpenoid cyclases/Protein prenyltransferases"/>
    <property type="match status" value="1"/>
</dbReference>
<evidence type="ECO:0000313" key="2">
    <source>
        <dbReference type="Proteomes" id="UP000019487"/>
    </source>
</evidence>
<dbReference type="Gene3D" id="1.50.10.20">
    <property type="match status" value="1"/>
</dbReference>
<dbReference type="EMBL" id="AYSA01000006">
    <property type="protein sequence ID" value="ESZ99463.1"/>
    <property type="molecule type" value="Genomic_DNA"/>
</dbReference>
<keyword evidence="2" id="KW-1185">Reference proteome</keyword>
<dbReference type="Proteomes" id="UP000019487">
    <property type="component" value="Unassembled WGS sequence"/>
</dbReference>